<evidence type="ECO:0000259" key="3">
    <source>
        <dbReference type="SMART" id="SM00645"/>
    </source>
</evidence>
<dbReference type="PANTHER" id="PTHR12411">
    <property type="entry name" value="CYSTEINE PROTEASE FAMILY C1-RELATED"/>
    <property type="match status" value="1"/>
</dbReference>
<feature type="domain" description="Peptidase C1A papain C-terminal" evidence="3">
    <location>
        <begin position="31"/>
        <end position="167"/>
    </location>
</feature>
<dbReference type="SUPFAM" id="SSF54001">
    <property type="entry name" value="Cysteine proteinases"/>
    <property type="match status" value="1"/>
</dbReference>
<evidence type="ECO:0000256" key="1">
    <source>
        <dbReference type="ARBA" id="ARBA00008455"/>
    </source>
</evidence>
<protein>
    <recommendedName>
        <fullName evidence="3">Peptidase C1A papain C-terminal domain-containing protein</fullName>
    </recommendedName>
</protein>
<name>A0ABD3A355_9GENT</name>
<organism evidence="4 5">
    <name type="scientific">Cinchona calisaya</name>
    <dbReference type="NCBI Taxonomy" id="153742"/>
    <lineage>
        <taxon>Eukaryota</taxon>
        <taxon>Viridiplantae</taxon>
        <taxon>Streptophyta</taxon>
        <taxon>Embryophyta</taxon>
        <taxon>Tracheophyta</taxon>
        <taxon>Spermatophyta</taxon>
        <taxon>Magnoliopsida</taxon>
        <taxon>eudicotyledons</taxon>
        <taxon>Gunneridae</taxon>
        <taxon>Pentapetalae</taxon>
        <taxon>asterids</taxon>
        <taxon>lamiids</taxon>
        <taxon>Gentianales</taxon>
        <taxon>Rubiaceae</taxon>
        <taxon>Cinchonoideae</taxon>
        <taxon>Cinchoneae</taxon>
        <taxon>Cinchona</taxon>
    </lineage>
</organism>
<keyword evidence="5" id="KW-1185">Reference proteome</keyword>
<dbReference type="AlphaFoldDB" id="A0ABD3A355"/>
<dbReference type="Gene3D" id="3.90.70.10">
    <property type="entry name" value="Cysteine proteinases"/>
    <property type="match status" value="1"/>
</dbReference>
<dbReference type="SMART" id="SM00645">
    <property type="entry name" value="Pept_C1"/>
    <property type="match status" value="1"/>
</dbReference>
<accession>A0ABD3A355</accession>
<sequence length="173" mass="19585">MSTMVIFLFLLLAASSSSYAITESRSDEVKAVYEWWLTKHGKTYGGLEENDKRAALIGINRIVIGELISLSEQELEDCDKTYNLGWNGGLVDYAFDFIIDNGGIDTEDDYPYKGLDGICNPSRVQECQGCIVSMDGYEDVLPYSEKALENQWRINLLALQLKPLADHYNFIYQ</sequence>
<dbReference type="InterPro" id="IPR013128">
    <property type="entry name" value="Peptidase_C1A"/>
</dbReference>
<reference evidence="4 5" key="1">
    <citation type="submission" date="2024-11" db="EMBL/GenBank/DDBJ databases">
        <title>A near-complete genome assembly of Cinchona calisaya.</title>
        <authorList>
            <person name="Lian D.C."/>
            <person name="Zhao X.W."/>
            <person name="Wei L."/>
        </authorList>
    </citation>
    <scope>NUCLEOTIDE SEQUENCE [LARGE SCALE GENOMIC DNA]</scope>
    <source>
        <tissue evidence="4">Nenye</tissue>
    </source>
</reference>
<dbReference type="EMBL" id="JBJUIK010000006">
    <property type="protein sequence ID" value="KAL3525664.1"/>
    <property type="molecule type" value="Genomic_DNA"/>
</dbReference>
<comment type="similarity">
    <text evidence="1">Belongs to the peptidase C1 family.</text>
</comment>
<dbReference type="Pfam" id="PF00112">
    <property type="entry name" value="Peptidase_C1"/>
    <property type="match status" value="1"/>
</dbReference>
<keyword evidence="2" id="KW-0732">Signal</keyword>
<comment type="caution">
    <text evidence="4">The sequence shown here is derived from an EMBL/GenBank/DDBJ whole genome shotgun (WGS) entry which is preliminary data.</text>
</comment>
<gene>
    <name evidence="4" type="ORF">ACH5RR_014036</name>
</gene>
<dbReference type="InterPro" id="IPR038765">
    <property type="entry name" value="Papain-like_cys_pep_sf"/>
</dbReference>
<feature type="signal peptide" evidence="2">
    <location>
        <begin position="1"/>
        <end position="20"/>
    </location>
</feature>
<dbReference type="InterPro" id="IPR000668">
    <property type="entry name" value="Peptidase_C1A_C"/>
</dbReference>
<proteinExistence type="inferred from homology"/>
<feature type="chain" id="PRO_5044744634" description="Peptidase C1A papain C-terminal domain-containing protein" evidence="2">
    <location>
        <begin position="21"/>
        <end position="173"/>
    </location>
</feature>
<evidence type="ECO:0000313" key="5">
    <source>
        <dbReference type="Proteomes" id="UP001630127"/>
    </source>
</evidence>
<dbReference type="Proteomes" id="UP001630127">
    <property type="component" value="Unassembled WGS sequence"/>
</dbReference>
<evidence type="ECO:0000313" key="4">
    <source>
        <dbReference type="EMBL" id="KAL3525664.1"/>
    </source>
</evidence>
<evidence type="ECO:0000256" key="2">
    <source>
        <dbReference type="SAM" id="SignalP"/>
    </source>
</evidence>